<gene>
    <name evidence="3" type="ORF">M430DRAFT_52906</name>
</gene>
<feature type="compositionally biased region" description="Basic and acidic residues" evidence="2">
    <location>
        <begin position="462"/>
        <end position="477"/>
    </location>
</feature>
<reference evidence="3 4" key="1">
    <citation type="journal article" date="2018" name="New Phytol.">
        <title>Comparative genomics and transcriptomics depict ericoid mycorrhizal fungi as versatile saprotrophs and plant mutualists.</title>
        <authorList>
            <person name="Martino E."/>
            <person name="Morin E."/>
            <person name="Grelet G.A."/>
            <person name="Kuo A."/>
            <person name="Kohler A."/>
            <person name="Daghino S."/>
            <person name="Barry K.W."/>
            <person name="Cichocki N."/>
            <person name="Clum A."/>
            <person name="Dockter R.B."/>
            <person name="Hainaut M."/>
            <person name="Kuo R.C."/>
            <person name="LaButti K."/>
            <person name="Lindahl B.D."/>
            <person name="Lindquist E.A."/>
            <person name="Lipzen A."/>
            <person name="Khouja H.R."/>
            <person name="Magnuson J."/>
            <person name="Murat C."/>
            <person name="Ohm R.A."/>
            <person name="Singer S.W."/>
            <person name="Spatafora J.W."/>
            <person name="Wang M."/>
            <person name="Veneault-Fourrey C."/>
            <person name="Henrissat B."/>
            <person name="Grigoriev I.V."/>
            <person name="Martin F.M."/>
            <person name="Perotto S."/>
        </authorList>
    </citation>
    <scope>NUCLEOTIDE SEQUENCE [LARGE SCALE GENOMIC DNA]</scope>
    <source>
        <strain evidence="3 4">ATCC 22711</strain>
    </source>
</reference>
<evidence type="ECO:0000256" key="2">
    <source>
        <dbReference type="SAM" id="MobiDB-lite"/>
    </source>
</evidence>
<dbReference type="Proteomes" id="UP000241818">
    <property type="component" value="Unassembled WGS sequence"/>
</dbReference>
<feature type="compositionally biased region" description="Basic residues" evidence="2">
    <location>
        <begin position="478"/>
        <end position="488"/>
    </location>
</feature>
<dbReference type="STRING" id="857342.A0A2T3AVB7"/>
<feature type="region of interest" description="Disordered" evidence="2">
    <location>
        <begin position="53"/>
        <end position="72"/>
    </location>
</feature>
<dbReference type="GeneID" id="36576419"/>
<keyword evidence="1" id="KW-0175">Coiled coil</keyword>
<evidence type="ECO:0000256" key="1">
    <source>
        <dbReference type="SAM" id="Coils"/>
    </source>
</evidence>
<dbReference type="EMBL" id="KZ679015">
    <property type="protein sequence ID" value="PSS12620.1"/>
    <property type="molecule type" value="Genomic_DNA"/>
</dbReference>
<organism evidence="3 4">
    <name type="scientific">Amorphotheca resinae ATCC 22711</name>
    <dbReference type="NCBI Taxonomy" id="857342"/>
    <lineage>
        <taxon>Eukaryota</taxon>
        <taxon>Fungi</taxon>
        <taxon>Dikarya</taxon>
        <taxon>Ascomycota</taxon>
        <taxon>Pezizomycotina</taxon>
        <taxon>Leotiomycetes</taxon>
        <taxon>Helotiales</taxon>
        <taxon>Amorphothecaceae</taxon>
        <taxon>Amorphotheca</taxon>
    </lineage>
</organism>
<protein>
    <submittedName>
        <fullName evidence="3">Uncharacterized protein</fullName>
    </submittedName>
</protein>
<name>A0A2T3AVB7_AMORE</name>
<dbReference type="AlphaFoldDB" id="A0A2T3AVB7"/>
<evidence type="ECO:0000313" key="3">
    <source>
        <dbReference type="EMBL" id="PSS12620.1"/>
    </source>
</evidence>
<feature type="coiled-coil region" evidence="1">
    <location>
        <begin position="219"/>
        <end position="246"/>
    </location>
</feature>
<proteinExistence type="predicted"/>
<evidence type="ECO:0000313" key="4">
    <source>
        <dbReference type="Proteomes" id="UP000241818"/>
    </source>
</evidence>
<dbReference type="RefSeq" id="XP_024718618.1">
    <property type="nucleotide sequence ID" value="XM_024868338.1"/>
</dbReference>
<dbReference type="InParanoid" id="A0A2T3AVB7"/>
<feature type="coiled-coil region" evidence="1">
    <location>
        <begin position="140"/>
        <end position="174"/>
    </location>
</feature>
<keyword evidence="4" id="KW-1185">Reference proteome</keyword>
<feature type="region of interest" description="Disordered" evidence="2">
    <location>
        <begin position="462"/>
        <end position="488"/>
    </location>
</feature>
<dbReference type="OrthoDB" id="3553547at2759"/>
<sequence>MFESPIGSEKGTSDLEGTPRNRSQNVTIGLLPPRSASVSIAPDLVRQDSAYYSTKNSEDGNSGMDSDGQASQLRARERLERLRQRVFRTRNLVRSGKSNLRQLRGNFLDAADRLTRKLGEVTILQNIEALRRITSCNEKLRLALGELRLKEEEHDRLEGRLNDEENDLEQEENRFYRHTNVSATRVPEQKLDDTMSLLLKPDTDDSRDLNPDSDLLERYLAKVTEADELKRELDKLQDDYCRLSKDDSFRRSHNIPIPTNTITFLSDFPRLHKETVEKLGVVEHELFDLRKECLEENVFTENDHVYEPRNALYEEVMDSVDEARIRSPLFVAARHLNYQEHDTNYSDKRDYVNNWLLQWLQESVFETCRLRAYIYFEYPNKGEGLDGEWPELALINWDKDDAGATATESYNASKMDIISGDTTVHEPVTIQKMAPSSNPSSLGSLDVDLGVGDEAKAEAEIINRETDSCTTQKEFRAKRPSKRRSNTL</sequence>
<accession>A0A2T3AVB7</accession>
<feature type="region of interest" description="Disordered" evidence="2">
    <location>
        <begin position="1"/>
        <end position="32"/>
    </location>
</feature>